<dbReference type="PANTHER" id="PTHR10504:SF144">
    <property type="entry name" value="BPI1 DOMAIN-CONTAINING PROTEIN"/>
    <property type="match status" value="1"/>
</dbReference>
<dbReference type="PANTHER" id="PTHR10504">
    <property type="entry name" value="BACTERICIDAL PERMEABILITY-INCREASING BPI PROTEIN-RELATED"/>
    <property type="match status" value="1"/>
</dbReference>
<name>A0A3P6QWP1_CYLGO</name>
<dbReference type="Proteomes" id="UP000271889">
    <property type="component" value="Unassembled WGS sequence"/>
</dbReference>
<feature type="non-terminal residue" evidence="1">
    <location>
        <position position="1"/>
    </location>
</feature>
<dbReference type="GO" id="GO:0005615">
    <property type="term" value="C:extracellular space"/>
    <property type="evidence" value="ECO:0007669"/>
    <property type="project" value="TreeGrafter"/>
</dbReference>
<accession>A0A3P6QWP1</accession>
<dbReference type="SUPFAM" id="SSF55394">
    <property type="entry name" value="Bactericidal permeability-increasing protein, BPI"/>
    <property type="match status" value="1"/>
</dbReference>
<evidence type="ECO:0000313" key="2">
    <source>
        <dbReference type="Proteomes" id="UP000271889"/>
    </source>
</evidence>
<sequence length="184" mass="19502">LYIPTNRKKRELAQIYLLSNGNVAPSGVARVVRFDGSSSGYALPPCSAAVGGFQVQQGFSGGGYMGPQSPSMPNAQPVDLCAKCPAAGGGGAGQLLGLITGQLDMSKLNDLYLSIQLLNTQATSNDFIIDLSGEFSPNAQGSTVLPMTPFGAFPVAFPPQYDNHMVEIILSDYTINSLLYWLHR</sequence>
<protein>
    <submittedName>
        <fullName evidence="1">Uncharacterized protein</fullName>
    </submittedName>
</protein>
<dbReference type="EMBL" id="UYRV01007679">
    <property type="protein sequence ID" value="VDK54872.1"/>
    <property type="molecule type" value="Genomic_DNA"/>
</dbReference>
<dbReference type="GO" id="GO:0008289">
    <property type="term" value="F:lipid binding"/>
    <property type="evidence" value="ECO:0007669"/>
    <property type="project" value="InterPro"/>
</dbReference>
<keyword evidence="2" id="KW-1185">Reference proteome</keyword>
<evidence type="ECO:0000313" key="1">
    <source>
        <dbReference type="EMBL" id="VDK54872.1"/>
    </source>
</evidence>
<organism evidence="1 2">
    <name type="scientific">Cylicostephanus goldi</name>
    <name type="common">Nematode worm</name>
    <dbReference type="NCBI Taxonomy" id="71465"/>
    <lineage>
        <taxon>Eukaryota</taxon>
        <taxon>Metazoa</taxon>
        <taxon>Ecdysozoa</taxon>
        <taxon>Nematoda</taxon>
        <taxon>Chromadorea</taxon>
        <taxon>Rhabditida</taxon>
        <taxon>Rhabditina</taxon>
        <taxon>Rhabditomorpha</taxon>
        <taxon>Strongyloidea</taxon>
        <taxon>Strongylidae</taxon>
        <taxon>Cylicostephanus</taxon>
    </lineage>
</organism>
<dbReference type="Gene3D" id="3.15.20.10">
    <property type="entry name" value="Bactericidal permeability-increasing protein, domain 2"/>
    <property type="match status" value="1"/>
</dbReference>
<dbReference type="InterPro" id="IPR032942">
    <property type="entry name" value="BPI/LBP/Plunc"/>
</dbReference>
<reference evidence="1 2" key="1">
    <citation type="submission" date="2018-11" db="EMBL/GenBank/DDBJ databases">
        <authorList>
            <consortium name="Pathogen Informatics"/>
        </authorList>
    </citation>
    <scope>NUCLEOTIDE SEQUENCE [LARGE SCALE GENOMIC DNA]</scope>
</reference>
<dbReference type="OrthoDB" id="5874601at2759"/>
<gene>
    <name evidence="1" type="ORF">CGOC_LOCUS3132</name>
</gene>
<dbReference type="InterPro" id="IPR017943">
    <property type="entry name" value="Bactericidal_perm-incr_a/b_dom"/>
</dbReference>
<proteinExistence type="predicted"/>
<dbReference type="AlphaFoldDB" id="A0A3P6QWP1"/>